<organism evidence="5 6">
    <name type="scientific">Haoranjiania flava</name>
    <dbReference type="NCBI Taxonomy" id="1856322"/>
    <lineage>
        <taxon>Bacteria</taxon>
        <taxon>Pseudomonadati</taxon>
        <taxon>Bacteroidota</taxon>
        <taxon>Chitinophagia</taxon>
        <taxon>Chitinophagales</taxon>
        <taxon>Chitinophagaceae</taxon>
        <taxon>Haoranjiania</taxon>
    </lineage>
</organism>
<evidence type="ECO:0000256" key="2">
    <source>
        <dbReference type="ARBA" id="ARBA00023125"/>
    </source>
</evidence>
<reference evidence="5" key="1">
    <citation type="submission" date="2022-10" db="EMBL/GenBank/DDBJ databases">
        <authorList>
            <person name="Kim H.S."/>
            <person name="Kim J.-S."/>
            <person name="Suh M.K."/>
            <person name="Eom M.K."/>
            <person name="Lee J.-S."/>
        </authorList>
    </citation>
    <scope>NUCLEOTIDE SEQUENCE</scope>
    <source>
        <strain evidence="5">LIP-5</strain>
    </source>
</reference>
<dbReference type="Pfam" id="PF12833">
    <property type="entry name" value="HTH_18"/>
    <property type="match status" value="1"/>
</dbReference>
<dbReference type="InterPro" id="IPR018060">
    <property type="entry name" value="HTH_AraC"/>
</dbReference>
<dbReference type="PANTHER" id="PTHR43280:SF28">
    <property type="entry name" value="HTH-TYPE TRANSCRIPTIONAL ACTIVATOR RHAS"/>
    <property type="match status" value="1"/>
</dbReference>
<dbReference type="Proteomes" id="UP001209317">
    <property type="component" value="Unassembled WGS sequence"/>
</dbReference>
<dbReference type="GO" id="GO:0003700">
    <property type="term" value="F:DNA-binding transcription factor activity"/>
    <property type="evidence" value="ECO:0007669"/>
    <property type="project" value="InterPro"/>
</dbReference>
<comment type="caution">
    <text evidence="5">The sequence shown here is derived from an EMBL/GenBank/DDBJ whole genome shotgun (WGS) entry which is preliminary data.</text>
</comment>
<keyword evidence="3" id="KW-0804">Transcription</keyword>
<gene>
    <name evidence="5" type="ORF">OD355_09450</name>
</gene>
<accession>A0AAE3LKM7</accession>
<dbReference type="PROSITE" id="PS01124">
    <property type="entry name" value="HTH_ARAC_FAMILY_2"/>
    <property type="match status" value="1"/>
</dbReference>
<evidence type="ECO:0000256" key="3">
    <source>
        <dbReference type="ARBA" id="ARBA00023163"/>
    </source>
</evidence>
<dbReference type="SMART" id="SM00342">
    <property type="entry name" value="HTH_ARAC"/>
    <property type="match status" value="1"/>
</dbReference>
<evidence type="ECO:0000313" key="6">
    <source>
        <dbReference type="Proteomes" id="UP001209317"/>
    </source>
</evidence>
<dbReference type="GO" id="GO:0043565">
    <property type="term" value="F:sequence-specific DNA binding"/>
    <property type="evidence" value="ECO:0007669"/>
    <property type="project" value="InterPro"/>
</dbReference>
<feature type="domain" description="HTH araC/xylS-type" evidence="4">
    <location>
        <begin position="212"/>
        <end position="311"/>
    </location>
</feature>
<dbReference type="PROSITE" id="PS00041">
    <property type="entry name" value="HTH_ARAC_FAMILY_1"/>
    <property type="match status" value="1"/>
</dbReference>
<dbReference type="EMBL" id="JAOTPL010000012">
    <property type="protein sequence ID" value="MCU7694738.1"/>
    <property type="molecule type" value="Genomic_DNA"/>
</dbReference>
<evidence type="ECO:0000256" key="1">
    <source>
        <dbReference type="ARBA" id="ARBA00023015"/>
    </source>
</evidence>
<evidence type="ECO:0000259" key="4">
    <source>
        <dbReference type="PROSITE" id="PS01124"/>
    </source>
</evidence>
<proteinExistence type="predicted"/>
<keyword evidence="1" id="KW-0805">Transcription regulation</keyword>
<dbReference type="Gene3D" id="1.10.10.60">
    <property type="entry name" value="Homeodomain-like"/>
    <property type="match status" value="1"/>
</dbReference>
<sequence length="311" mass="36300">MKSPIDLILPQCATISKKDKISGDDFFFNFPAGKPVLYNFNFGKLIRQSYADYHFFIEVFELEIREEITIESKVTIPGFFVIFLLNGHIDIDETKLKKNHCFAATCKSGSYSCQFSKGMHRFFYINPRWSWIKRQGGLYPVFIPLLHLPEKNKCLHLPLCLISPAIKKELKSVTVIDSINNVDQELFVMKFSKSLFSYYHEEAAKKIVSTTYQLKEYIEQNFSNSHLMKASSLAKLFHNTIRTLDRNFKKEFNITPNQYIISLRMQKAKKLLKEGWNLKQIANETGYENSFNFSRAYKNFFGYSPSEEKGQ</sequence>
<dbReference type="PANTHER" id="PTHR43280">
    <property type="entry name" value="ARAC-FAMILY TRANSCRIPTIONAL REGULATOR"/>
    <property type="match status" value="1"/>
</dbReference>
<keyword evidence="6" id="KW-1185">Reference proteome</keyword>
<evidence type="ECO:0000313" key="5">
    <source>
        <dbReference type="EMBL" id="MCU7694738.1"/>
    </source>
</evidence>
<keyword evidence="2" id="KW-0238">DNA-binding</keyword>
<dbReference type="InterPro" id="IPR009057">
    <property type="entry name" value="Homeodomain-like_sf"/>
</dbReference>
<dbReference type="InterPro" id="IPR018062">
    <property type="entry name" value="HTH_AraC-typ_CS"/>
</dbReference>
<protein>
    <submittedName>
        <fullName evidence="5">Helix-turn-helix transcriptional regulator</fullName>
    </submittedName>
</protein>
<dbReference type="SUPFAM" id="SSF46689">
    <property type="entry name" value="Homeodomain-like"/>
    <property type="match status" value="1"/>
</dbReference>
<dbReference type="AlphaFoldDB" id="A0AAE3LKM7"/>
<dbReference type="RefSeq" id="WP_263038223.1">
    <property type="nucleotide sequence ID" value="NZ_JAOTPL010000012.1"/>
</dbReference>
<name>A0AAE3LKM7_9BACT</name>